<evidence type="ECO:0000313" key="6">
    <source>
        <dbReference type="Proteomes" id="UP001596047"/>
    </source>
</evidence>
<dbReference type="Pfam" id="PF22725">
    <property type="entry name" value="GFO_IDH_MocA_C3"/>
    <property type="match status" value="1"/>
</dbReference>
<keyword evidence="6" id="KW-1185">Reference proteome</keyword>
<dbReference type="Gene3D" id="3.40.50.720">
    <property type="entry name" value="NAD(P)-binding Rossmann-like Domain"/>
    <property type="match status" value="1"/>
</dbReference>
<evidence type="ECO:0000256" key="1">
    <source>
        <dbReference type="ARBA" id="ARBA00010928"/>
    </source>
</evidence>
<dbReference type="RefSeq" id="WP_379192776.1">
    <property type="nucleotide sequence ID" value="NZ_JBHSOW010000137.1"/>
</dbReference>
<accession>A0ABW0W7I3</accession>
<reference evidence="6" key="1">
    <citation type="journal article" date="2019" name="Int. J. Syst. Evol. Microbiol.">
        <title>The Global Catalogue of Microorganisms (GCM) 10K type strain sequencing project: providing services to taxonomists for standard genome sequencing and annotation.</title>
        <authorList>
            <consortium name="The Broad Institute Genomics Platform"/>
            <consortium name="The Broad Institute Genome Sequencing Center for Infectious Disease"/>
            <person name="Wu L."/>
            <person name="Ma J."/>
        </authorList>
    </citation>
    <scope>NUCLEOTIDE SEQUENCE [LARGE SCALE GENOMIC DNA]</scope>
    <source>
        <strain evidence="6">CGMCC 1.3240</strain>
    </source>
</reference>
<evidence type="ECO:0000313" key="5">
    <source>
        <dbReference type="EMBL" id="MFC5653825.1"/>
    </source>
</evidence>
<dbReference type="PANTHER" id="PTHR43708:SF5">
    <property type="entry name" value="CONSERVED EXPRESSED OXIDOREDUCTASE (EUROFUNG)-RELATED"/>
    <property type="match status" value="1"/>
</dbReference>
<dbReference type="InterPro" id="IPR055170">
    <property type="entry name" value="GFO_IDH_MocA-like_dom"/>
</dbReference>
<sequence length="335" mass="37197">MSLKLIQVGLGAHGRGVGSSFVIPSPDFEYAGLVDLDSGVLEGYAAAFHLSKQILYTDYKQAFRDLNADAVLISAISPVHYQIAKEALKQNLHVLIEKPFVLTMEEARELVQLAADSKLSLMISQNYRYLPTVVTLKETLRSCSLGNLLFVNAQFFHDHNGKGYQRKMDNYILMEMSVHHVDMMRFLLESDIANVWGKTWNNPGSGYKGDPHVHAVYGAENGVSVFYLSSLLAKGIPMPWEGVWRFQFEQGSVYLDDLGEGYGVYVVDDSQSKTHIPLLIPEKESIHGVLAEFAQSIREGREPSISGRDNLNTIEALLATSASSAEGKEIKIVKQ</sequence>
<evidence type="ECO:0000256" key="2">
    <source>
        <dbReference type="ARBA" id="ARBA00023002"/>
    </source>
</evidence>
<comment type="similarity">
    <text evidence="1">Belongs to the Gfo/Idh/MocA family.</text>
</comment>
<dbReference type="Pfam" id="PF01408">
    <property type="entry name" value="GFO_IDH_MocA"/>
    <property type="match status" value="1"/>
</dbReference>
<evidence type="ECO:0000259" key="4">
    <source>
        <dbReference type="Pfam" id="PF22725"/>
    </source>
</evidence>
<proteinExistence type="inferred from homology"/>
<dbReference type="InterPro" id="IPR051317">
    <property type="entry name" value="Gfo/Idh/MocA_oxidoreduct"/>
</dbReference>
<dbReference type="Gene3D" id="3.30.360.10">
    <property type="entry name" value="Dihydrodipicolinate Reductase, domain 2"/>
    <property type="match status" value="1"/>
</dbReference>
<organism evidence="5 6">
    <name type="scientific">Paenibacillus solisilvae</name>
    <dbReference type="NCBI Taxonomy" id="2486751"/>
    <lineage>
        <taxon>Bacteria</taxon>
        <taxon>Bacillati</taxon>
        <taxon>Bacillota</taxon>
        <taxon>Bacilli</taxon>
        <taxon>Bacillales</taxon>
        <taxon>Paenibacillaceae</taxon>
        <taxon>Paenibacillus</taxon>
    </lineage>
</organism>
<gene>
    <name evidence="5" type="ORF">ACFPYJ_32890</name>
</gene>
<keyword evidence="2" id="KW-0560">Oxidoreductase</keyword>
<comment type="caution">
    <text evidence="5">The sequence shown here is derived from an EMBL/GenBank/DDBJ whole genome shotgun (WGS) entry which is preliminary data.</text>
</comment>
<name>A0ABW0W7I3_9BACL</name>
<dbReference type="InterPro" id="IPR036291">
    <property type="entry name" value="NAD(P)-bd_dom_sf"/>
</dbReference>
<dbReference type="PANTHER" id="PTHR43708">
    <property type="entry name" value="CONSERVED EXPRESSED OXIDOREDUCTASE (EUROFUNG)"/>
    <property type="match status" value="1"/>
</dbReference>
<feature type="domain" description="GFO/IDH/MocA-like oxidoreductase" evidence="4">
    <location>
        <begin position="134"/>
        <end position="235"/>
    </location>
</feature>
<evidence type="ECO:0000259" key="3">
    <source>
        <dbReference type="Pfam" id="PF01408"/>
    </source>
</evidence>
<dbReference type="InterPro" id="IPR000683">
    <property type="entry name" value="Gfo/Idh/MocA-like_OxRdtase_N"/>
</dbReference>
<dbReference type="SUPFAM" id="SSF55347">
    <property type="entry name" value="Glyceraldehyde-3-phosphate dehydrogenase-like, C-terminal domain"/>
    <property type="match status" value="1"/>
</dbReference>
<dbReference type="Proteomes" id="UP001596047">
    <property type="component" value="Unassembled WGS sequence"/>
</dbReference>
<dbReference type="EMBL" id="JBHSOW010000137">
    <property type="protein sequence ID" value="MFC5653825.1"/>
    <property type="molecule type" value="Genomic_DNA"/>
</dbReference>
<protein>
    <submittedName>
        <fullName evidence="5">Gfo/Idh/MocA family protein</fullName>
    </submittedName>
</protein>
<dbReference type="SUPFAM" id="SSF51735">
    <property type="entry name" value="NAD(P)-binding Rossmann-fold domains"/>
    <property type="match status" value="1"/>
</dbReference>
<feature type="domain" description="Gfo/Idh/MocA-like oxidoreductase N-terminal" evidence="3">
    <location>
        <begin position="8"/>
        <end position="122"/>
    </location>
</feature>